<evidence type="ECO:0000256" key="2">
    <source>
        <dbReference type="ARBA" id="ARBA00022980"/>
    </source>
</evidence>
<evidence type="ECO:0000259" key="6">
    <source>
        <dbReference type="Pfam" id="PF01775"/>
    </source>
</evidence>
<dbReference type="GO" id="GO:0022625">
    <property type="term" value="C:cytosolic large ribosomal subunit"/>
    <property type="evidence" value="ECO:0007669"/>
    <property type="project" value="UniProtKB-ARBA"/>
</dbReference>
<keyword evidence="2 5" id="KW-0689">Ribosomal protein</keyword>
<dbReference type="SUPFAM" id="SSF160374">
    <property type="entry name" value="RplX-like"/>
    <property type="match status" value="1"/>
</dbReference>
<proteinExistence type="inferred from homology"/>
<dbReference type="OrthoDB" id="1294322at2759"/>
<evidence type="ECO:0000256" key="5">
    <source>
        <dbReference type="PIRNR" id="PIRNR002190"/>
    </source>
</evidence>
<evidence type="ECO:0000256" key="1">
    <source>
        <dbReference type="ARBA" id="ARBA00009362"/>
    </source>
</evidence>
<comment type="subunit">
    <text evidence="4">Component of the large ribosomal subunit. Binds IPO9 with high affinity.</text>
</comment>
<dbReference type="PANTHER" id="PTHR10052">
    <property type="entry name" value="60S RIBOSOMAL PROTEIN L18A"/>
    <property type="match status" value="1"/>
</dbReference>
<name>A0A6P9FJS1_ZALCA</name>
<reference evidence="8" key="1">
    <citation type="submission" date="2025-08" db="UniProtKB">
        <authorList>
            <consortium name="RefSeq"/>
        </authorList>
    </citation>
    <scope>IDENTIFICATION</scope>
    <source>
        <tissue evidence="8">Blood</tissue>
    </source>
</reference>
<dbReference type="InterPro" id="IPR023573">
    <property type="entry name" value="Ribosomal_eL20_dom"/>
</dbReference>
<keyword evidence="3 5" id="KW-0687">Ribonucleoprotein</keyword>
<evidence type="ECO:0000256" key="4">
    <source>
        <dbReference type="ARBA" id="ARBA00046816"/>
    </source>
</evidence>
<organism evidence="7 8">
    <name type="scientific">Zalophus californianus</name>
    <name type="common">California sealion</name>
    <dbReference type="NCBI Taxonomy" id="9704"/>
    <lineage>
        <taxon>Eukaryota</taxon>
        <taxon>Metazoa</taxon>
        <taxon>Chordata</taxon>
        <taxon>Craniata</taxon>
        <taxon>Vertebrata</taxon>
        <taxon>Euteleostomi</taxon>
        <taxon>Mammalia</taxon>
        <taxon>Eutheria</taxon>
        <taxon>Laurasiatheria</taxon>
        <taxon>Carnivora</taxon>
        <taxon>Caniformia</taxon>
        <taxon>Pinnipedia</taxon>
        <taxon>Otariidae</taxon>
        <taxon>Zalophus</taxon>
    </lineage>
</organism>
<dbReference type="Proteomes" id="UP000515165">
    <property type="component" value="Chromosome 2"/>
</dbReference>
<dbReference type="FunFam" id="3.10.20.10:FF:000001">
    <property type="entry name" value="60S ribosomal protein L18a"/>
    <property type="match status" value="1"/>
</dbReference>
<dbReference type="RefSeq" id="XP_035582082.1">
    <property type="nucleotide sequence ID" value="XM_035726189.1"/>
</dbReference>
<dbReference type="FunFam" id="3.10.20.10:FF:000002">
    <property type="entry name" value="60S ribosomal protein L18a"/>
    <property type="match status" value="1"/>
</dbReference>
<dbReference type="GeneID" id="113924933"/>
<evidence type="ECO:0000256" key="3">
    <source>
        <dbReference type="ARBA" id="ARBA00023274"/>
    </source>
</evidence>
<gene>
    <name evidence="8" type="primary">LOC113924933</name>
</gene>
<dbReference type="HAMAP" id="MF_00273">
    <property type="entry name" value="Ribosomal_eL20"/>
    <property type="match status" value="1"/>
</dbReference>
<dbReference type="KEGG" id="zca:113924933"/>
<dbReference type="PIRSF" id="PIRSF002190">
    <property type="entry name" value="Ribosomal_L18a"/>
    <property type="match status" value="1"/>
</dbReference>
<evidence type="ECO:0000313" key="7">
    <source>
        <dbReference type="Proteomes" id="UP000515165"/>
    </source>
</evidence>
<protein>
    <recommendedName>
        <fullName evidence="5">60S ribosomal protein L18a</fullName>
    </recommendedName>
</protein>
<sequence length="176" mass="20585">MKASGTLREYKVVGRCLPTPKCHTPPLYCMRIFAPNHIVAKSHFWYFVLAAEKDEEVFGEIVYCGQVFKKSPLQVKNFGIWLRYDSCNGTHNIYREYRDLTTVGAITQCYRDMGTRHRAWAHSIQIMKVEEIAASKSHRPVVKQFHDPKIKCLLPHQVLHLQHKPHFTTKRPNTFF</sequence>
<keyword evidence="7" id="KW-1185">Reference proteome</keyword>
<dbReference type="InterPro" id="IPR028877">
    <property type="entry name" value="Ribosomal_eL20"/>
</dbReference>
<dbReference type="GO" id="GO:0006412">
    <property type="term" value="P:translation"/>
    <property type="evidence" value="ECO:0007669"/>
    <property type="project" value="InterPro"/>
</dbReference>
<dbReference type="Gene3D" id="3.10.20.10">
    <property type="match status" value="2"/>
</dbReference>
<feature type="domain" description="Large ribosomal subunit protein eL20" evidence="6">
    <location>
        <begin position="7"/>
        <end position="130"/>
    </location>
</feature>
<comment type="similarity">
    <text evidence="1 5">Belongs to the eukaryotic ribosomal protein eL20 family.</text>
</comment>
<dbReference type="InterPro" id="IPR021138">
    <property type="entry name" value="Ribosomal_eL20_eukaryotes"/>
</dbReference>
<accession>A0A6P9FJS1</accession>
<dbReference type="GO" id="GO:0003735">
    <property type="term" value="F:structural constituent of ribosome"/>
    <property type="evidence" value="ECO:0007669"/>
    <property type="project" value="InterPro"/>
</dbReference>
<evidence type="ECO:0000313" key="8">
    <source>
        <dbReference type="RefSeq" id="XP_035582082.1"/>
    </source>
</evidence>
<dbReference type="Pfam" id="PF01775">
    <property type="entry name" value="Ribosomal_L18A"/>
    <property type="match status" value="1"/>
</dbReference>
<dbReference type="AlphaFoldDB" id="A0A6P9FJS1"/>